<reference evidence="3" key="1">
    <citation type="journal article" date="2019" name="Int. J. Syst. Evol. Microbiol.">
        <title>The Global Catalogue of Microorganisms (GCM) 10K type strain sequencing project: providing services to taxonomists for standard genome sequencing and annotation.</title>
        <authorList>
            <consortium name="The Broad Institute Genomics Platform"/>
            <consortium name="The Broad Institute Genome Sequencing Center for Infectious Disease"/>
            <person name="Wu L."/>
            <person name="Ma J."/>
        </authorList>
    </citation>
    <scope>NUCLEOTIDE SEQUENCE [LARGE SCALE GENOMIC DNA]</scope>
    <source>
        <strain evidence="3">CGMCC 1.18578</strain>
    </source>
</reference>
<dbReference type="PANTHER" id="PTHR43685">
    <property type="entry name" value="GLYCOSYLTRANSFERASE"/>
    <property type="match status" value="1"/>
</dbReference>
<proteinExistence type="predicted"/>
<keyword evidence="2" id="KW-0808">Transferase</keyword>
<feature type="domain" description="Glycosyltransferase 2-like" evidence="1">
    <location>
        <begin position="4"/>
        <end position="170"/>
    </location>
</feature>
<dbReference type="InterPro" id="IPR029044">
    <property type="entry name" value="Nucleotide-diphossugar_trans"/>
</dbReference>
<gene>
    <name evidence="2" type="ORF">ACFPQ4_16585</name>
</gene>
<accession>A0ABW0R1N3</accession>
<dbReference type="Pfam" id="PF00535">
    <property type="entry name" value="Glycos_transf_2"/>
    <property type="match status" value="1"/>
</dbReference>
<dbReference type="Proteomes" id="UP001596108">
    <property type="component" value="Unassembled WGS sequence"/>
</dbReference>
<evidence type="ECO:0000259" key="1">
    <source>
        <dbReference type="Pfam" id="PF00535"/>
    </source>
</evidence>
<evidence type="ECO:0000313" key="3">
    <source>
        <dbReference type="Proteomes" id="UP001596108"/>
    </source>
</evidence>
<dbReference type="RefSeq" id="WP_378113152.1">
    <property type="nucleotide sequence ID" value="NZ_JBHSNC010000051.1"/>
</dbReference>
<name>A0ABW0R1N3_9BACL</name>
<protein>
    <submittedName>
        <fullName evidence="2">Glycosyltransferase</fullName>
        <ecNumber evidence="2">2.4.-.-</ecNumber>
    </submittedName>
</protein>
<dbReference type="InterPro" id="IPR050834">
    <property type="entry name" value="Glycosyltransf_2"/>
</dbReference>
<keyword evidence="2" id="KW-0328">Glycosyltransferase</keyword>
<keyword evidence="3" id="KW-1185">Reference proteome</keyword>
<dbReference type="GO" id="GO:0016757">
    <property type="term" value="F:glycosyltransferase activity"/>
    <property type="evidence" value="ECO:0007669"/>
    <property type="project" value="UniProtKB-KW"/>
</dbReference>
<dbReference type="SUPFAM" id="SSF53448">
    <property type="entry name" value="Nucleotide-diphospho-sugar transferases"/>
    <property type="match status" value="1"/>
</dbReference>
<dbReference type="PANTHER" id="PTHR43685:SF13">
    <property type="entry name" value="O ANTIGEN BIOSYNTHESIS RHAMNOSYLTRANSFERASE RFBN"/>
    <property type="match status" value="1"/>
</dbReference>
<dbReference type="EMBL" id="JBHSNC010000051">
    <property type="protein sequence ID" value="MFC5531036.1"/>
    <property type="molecule type" value="Genomic_DNA"/>
</dbReference>
<comment type="caution">
    <text evidence="2">The sequence shown here is derived from an EMBL/GenBank/DDBJ whole genome shotgun (WGS) entry which is preliminary data.</text>
</comment>
<evidence type="ECO:0000313" key="2">
    <source>
        <dbReference type="EMBL" id="MFC5531036.1"/>
    </source>
</evidence>
<dbReference type="Gene3D" id="3.90.550.10">
    <property type="entry name" value="Spore Coat Polysaccharide Biosynthesis Protein SpsA, Chain A"/>
    <property type="match status" value="1"/>
</dbReference>
<sequence length="316" mass="35897">MRVSVIIPTLNAEKYISDLLDSLQNQTVRPFEILVVDSTSEDRTASMASNRGATVLSIERRHFDHGKTRNLAAAHASGEVLVFMTQDAIPADDSFIERIAKPFADEKVAAVGGRQVAYPDAHILERMNREFNYPTEPMKKSLADIKRFGIKTFFLSNVCAAYRASVFRELQGFVEPIVSNEDMIMAARMIEAGHVIMYAPEAKVVHSHNYSLKQLFTRYFDIGGSLQLHNWILAYARAEGEGFRLIRRQLSYLKSPSEWRWLPRLAAETVVKYAGYRMGLVHHKLPSKLRKKCSMHPFFWDRVNSTKTVGGVTINE</sequence>
<dbReference type="InterPro" id="IPR001173">
    <property type="entry name" value="Glyco_trans_2-like"/>
</dbReference>
<dbReference type="EC" id="2.4.-.-" evidence="2"/>
<organism evidence="2 3">
    <name type="scientific">Cohnella yongneupensis</name>
    <dbReference type="NCBI Taxonomy" id="425006"/>
    <lineage>
        <taxon>Bacteria</taxon>
        <taxon>Bacillati</taxon>
        <taxon>Bacillota</taxon>
        <taxon>Bacilli</taxon>
        <taxon>Bacillales</taxon>
        <taxon>Paenibacillaceae</taxon>
        <taxon>Cohnella</taxon>
    </lineage>
</organism>